<proteinExistence type="predicted"/>
<evidence type="ECO:0000313" key="1">
    <source>
        <dbReference type="EMBL" id="MFA9460706.1"/>
    </source>
</evidence>
<comment type="caution">
    <text evidence="1">The sequence shown here is derived from an EMBL/GenBank/DDBJ whole genome shotgun (WGS) entry which is preliminary data.</text>
</comment>
<gene>
    <name evidence="1" type="ORF">ACERLL_07705</name>
</gene>
<dbReference type="RefSeq" id="WP_373655486.1">
    <property type="nucleotide sequence ID" value="NZ_JBGUAW010000004.1"/>
</dbReference>
<evidence type="ECO:0000313" key="2">
    <source>
        <dbReference type="Proteomes" id="UP001575181"/>
    </source>
</evidence>
<protein>
    <submittedName>
        <fullName evidence="1">Uncharacterized protein</fullName>
    </submittedName>
</protein>
<organism evidence="1 2">
    <name type="scientific">Thiohalorhabdus methylotrophus</name>
    <dbReference type="NCBI Taxonomy" id="3242694"/>
    <lineage>
        <taxon>Bacteria</taxon>
        <taxon>Pseudomonadati</taxon>
        <taxon>Pseudomonadota</taxon>
        <taxon>Gammaproteobacteria</taxon>
        <taxon>Thiohalorhabdales</taxon>
        <taxon>Thiohalorhabdaceae</taxon>
        <taxon>Thiohalorhabdus</taxon>
    </lineage>
</organism>
<reference evidence="1 2" key="1">
    <citation type="submission" date="2024-08" db="EMBL/GenBank/DDBJ databases">
        <title>Whole-genome sequencing of halo(alkali)philic microorganisms from hypersaline lakes.</title>
        <authorList>
            <person name="Sorokin D.Y."/>
            <person name="Merkel A.Y."/>
            <person name="Messina E."/>
            <person name="Yakimov M."/>
        </authorList>
    </citation>
    <scope>NUCLEOTIDE SEQUENCE [LARGE SCALE GENOMIC DNA]</scope>
    <source>
        <strain evidence="1 2">Cl-TMA</strain>
    </source>
</reference>
<dbReference type="Proteomes" id="UP001575181">
    <property type="component" value="Unassembled WGS sequence"/>
</dbReference>
<keyword evidence="2" id="KW-1185">Reference proteome</keyword>
<name>A0ABV4TVV0_9GAMM</name>
<accession>A0ABV4TVV0</accession>
<dbReference type="EMBL" id="JBGUAW010000004">
    <property type="protein sequence ID" value="MFA9460706.1"/>
    <property type="molecule type" value="Genomic_DNA"/>
</dbReference>
<sequence>MGEVLEGPWIRDWRCPTCARPAPLFLPNGALNRTRLGPADYALTDPWVLAEAEQNIEVTDVEVCRSCGESIPALVGSLVVPHGRQGMVLGNAGKAETQIIGGILPTASPNRSGLMLFFGDAGTGPYLAERQALAAFTTGRLTSPESQGDITSWVWNLYRARLDWLTRHRNHHGGS</sequence>